<evidence type="ECO:0000313" key="10">
    <source>
        <dbReference type="Proteomes" id="UP000034075"/>
    </source>
</evidence>
<dbReference type="GO" id="GO:0004017">
    <property type="term" value="F:AMP kinase activity"/>
    <property type="evidence" value="ECO:0007669"/>
    <property type="project" value="UniProtKB-UniRule"/>
</dbReference>
<evidence type="ECO:0000256" key="4">
    <source>
        <dbReference type="ARBA" id="ARBA00022777"/>
    </source>
</evidence>
<dbReference type="HAMAP" id="MF_00235">
    <property type="entry name" value="Adenylate_kinase_Adk"/>
    <property type="match status" value="1"/>
</dbReference>
<accession>A0A0G0FBK9</accession>
<feature type="binding site" evidence="5">
    <location>
        <position position="37"/>
    </location>
    <ligand>
        <name>AMP</name>
        <dbReference type="ChEBI" id="CHEBI:456215"/>
    </ligand>
</feature>
<keyword evidence="4 5" id="KW-0418">Kinase</keyword>
<keyword evidence="1 5" id="KW-0808">Transferase</keyword>
<evidence type="ECO:0000259" key="8">
    <source>
        <dbReference type="Pfam" id="PF05191"/>
    </source>
</evidence>
<name>A0A0G0FBK9_9BACT</name>
<dbReference type="AlphaFoldDB" id="A0A0G0FBK9"/>
<keyword evidence="2 5" id="KW-0545">Nucleotide biosynthesis</keyword>
<proteinExistence type="inferred from homology"/>
<evidence type="ECO:0000256" key="1">
    <source>
        <dbReference type="ARBA" id="ARBA00022679"/>
    </source>
</evidence>
<dbReference type="Pfam" id="PF00406">
    <property type="entry name" value="ADK"/>
    <property type="match status" value="1"/>
</dbReference>
<dbReference type="GO" id="GO:0008270">
    <property type="term" value="F:zinc ion binding"/>
    <property type="evidence" value="ECO:0007669"/>
    <property type="project" value="UniProtKB-UniRule"/>
</dbReference>
<evidence type="ECO:0000256" key="6">
    <source>
        <dbReference type="RuleBase" id="RU003330"/>
    </source>
</evidence>
<feature type="binding site" evidence="5">
    <location>
        <position position="151"/>
    </location>
    <ligand>
        <name>Zn(2+)</name>
        <dbReference type="ChEBI" id="CHEBI:29105"/>
        <note>structural</note>
    </ligand>
</feature>
<dbReference type="EC" id="2.7.4.3" evidence="5 7"/>
<dbReference type="SUPFAM" id="SSF52540">
    <property type="entry name" value="P-loop containing nucleoside triphosphate hydrolases"/>
    <property type="match status" value="1"/>
</dbReference>
<dbReference type="SUPFAM" id="SSF57774">
    <property type="entry name" value="Microbial and mitochondrial ADK, insert 'zinc finger' domain"/>
    <property type="match status" value="1"/>
</dbReference>
<sequence length="215" mass="25033">MKTILLHGPSGCGKDTQADLLVDKYGFEKIVTGEMVREMYNISDPDGLKAYEYWGKGAFVSDELVYTMFPKWLERYDSTKDWVFVSVVRSAGQIALFDNLMKEYNRPLDAFVHLKLTEDIVIERRSLRWTCPNCGATYHKKYKPEKVEGYCDKCGKTLIQREDDTLEKTKSLYQEYQKTIMPILEEYRNRGILIEIDASPSIEEIQKEIITKLNL</sequence>
<comment type="caution">
    <text evidence="9">The sequence shown here is derived from an EMBL/GenBank/DDBJ whole genome shotgun (WGS) entry which is preliminary data.</text>
</comment>
<comment type="caution">
    <text evidence="5">Lacks conserved residue(s) required for the propagation of feature annotation.</text>
</comment>
<dbReference type="InterPro" id="IPR007862">
    <property type="entry name" value="Adenylate_kinase_lid-dom"/>
</dbReference>
<feature type="binding site" evidence="5">
    <location>
        <begin position="137"/>
        <end position="138"/>
    </location>
    <ligand>
        <name>ATP</name>
        <dbReference type="ChEBI" id="CHEBI:30616"/>
    </ligand>
</feature>
<feature type="binding site" evidence="5">
    <location>
        <position position="200"/>
    </location>
    <ligand>
        <name>ATP</name>
        <dbReference type="ChEBI" id="CHEBI:30616"/>
    </ligand>
</feature>
<feature type="binding site" evidence="5">
    <location>
        <position position="131"/>
    </location>
    <ligand>
        <name>Zn(2+)</name>
        <dbReference type="ChEBI" id="CHEBI:29105"/>
        <note>structural</note>
    </ligand>
</feature>
<evidence type="ECO:0000256" key="7">
    <source>
        <dbReference type="RuleBase" id="RU003331"/>
    </source>
</evidence>
<feature type="binding site" evidence="5">
    <location>
        <position position="93"/>
    </location>
    <ligand>
        <name>AMP</name>
        <dbReference type="ChEBI" id="CHEBI:456215"/>
    </ligand>
</feature>
<keyword evidence="5" id="KW-0862">Zinc</keyword>
<comment type="domain">
    <text evidence="5">Consists of three domains, a large central CORE domain and two small peripheral domains, NMPbind and LID, which undergo movements during catalysis. The LID domain closes over the site of phosphoryl transfer upon ATP binding. Assembling and dissambling the active center during each catalytic cycle provides an effective means to prevent ATP hydrolysis. Some bacteria have evolved a zinc-coordinating structure that stabilizes the LID domain.</text>
</comment>
<comment type="catalytic activity">
    <reaction evidence="5 7">
        <text>AMP + ATP = 2 ADP</text>
        <dbReference type="Rhea" id="RHEA:12973"/>
        <dbReference type="ChEBI" id="CHEBI:30616"/>
        <dbReference type="ChEBI" id="CHEBI:456215"/>
        <dbReference type="ChEBI" id="CHEBI:456216"/>
        <dbReference type="EC" id="2.7.4.3"/>
    </reaction>
</comment>
<dbReference type="InterPro" id="IPR000850">
    <property type="entry name" value="Adenylat/UMP-CMP_kin"/>
</dbReference>
<comment type="subcellular location">
    <subcellularLocation>
        <location evidence="5 7">Cytoplasm</location>
    </subcellularLocation>
</comment>
<keyword evidence="5" id="KW-0963">Cytoplasm</keyword>
<dbReference type="CDD" id="cd01428">
    <property type="entry name" value="ADK"/>
    <property type="match status" value="1"/>
</dbReference>
<dbReference type="EMBL" id="LBSF01000050">
    <property type="protein sequence ID" value="KKQ10915.1"/>
    <property type="molecule type" value="Genomic_DNA"/>
</dbReference>
<feature type="binding site" evidence="5">
    <location>
        <position position="134"/>
    </location>
    <ligand>
        <name>Zn(2+)</name>
        <dbReference type="ChEBI" id="CHEBI:29105"/>
        <note>structural</note>
    </ligand>
</feature>
<organism evidence="9 10">
    <name type="scientific">candidate division WS6 bacterium GW2011_GWC2_36_7</name>
    <dbReference type="NCBI Taxonomy" id="1619091"/>
    <lineage>
        <taxon>Bacteria</taxon>
        <taxon>Candidatus Dojkabacteria</taxon>
    </lineage>
</organism>
<keyword evidence="5" id="KW-0479">Metal-binding</keyword>
<feature type="binding site" evidence="5">
    <location>
        <position position="161"/>
    </location>
    <ligand>
        <name>AMP</name>
        <dbReference type="ChEBI" id="CHEBI:456215"/>
    </ligand>
</feature>
<feature type="region of interest" description="LID" evidence="5">
    <location>
        <begin position="127"/>
        <end position="164"/>
    </location>
</feature>
<dbReference type="GO" id="GO:0005524">
    <property type="term" value="F:ATP binding"/>
    <property type="evidence" value="ECO:0007669"/>
    <property type="project" value="UniProtKB-UniRule"/>
</dbReference>
<feature type="binding site" evidence="5">
    <location>
        <position position="128"/>
    </location>
    <ligand>
        <name>ATP</name>
        <dbReference type="ChEBI" id="CHEBI:30616"/>
    </ligand>
</feature>
<evidence type="ECO:0000313" key="9">
    <source>
        <dbReference type="EMBL" id="KKQ10915.1"/>
    </source>
</evidence>
<feature type="binding site" evidence="5">
    <location>
        <position position="154"/>
    </location>
    <ligand>
        <name>Zn(2+)</name>
        <dbReference type="ChEBI" id="CHEBI:29105"/>
        <note>structural</note>
    </ligand>
</feature>
<comment type="pathway">
    <text evidence="5">Purine metabolism; AMP biosynthesis via salvage pathway; AMP from ADP: step 1/1.</text>
</comment>
<dbReference type="GO" id="GO:0044209">
    <property type="term" value="P:AMP salvage"/>
    <property type="evidence" value="ECO:0007669"/>
    <property type="project" value="UniProtKB-UniRule"/>
</dbReference>
<feature type="binding site" evidence="5">
    <location>
        <position position="32"/>
    </location>
    <ligand>
        <name>AMP</name>
        <dbReference type="ChEBI" id="CHEBI:456215"/>
    </ligand>
</feature>
<keyword evidence="5 7" id="KW-0067">ATP-binding</keyword>
<evidence type="ECO:0000256" key="3">
    <source>
        <dbReference type="ARBA" id="ARBA00022741"/>
    </source>
</evidence>
<dbReference type="Proteomes" id="UP000034075">
    <property type="component" value="Unassembled WGS sequence"/>
</dbReference>
<gene>
    <name evidence="5" type="primary">adk</name>
    <name evidence="9" type="ORF">US24_C0050G0005</name>
</gene>
<protein>
    <recommendedName>
        <fullName evidence="5 7">Adenylate kinase</fullName>
        <shortName evidence="5">AK</shortName>
        <ecNumber evidence="5 7">2.7.4.3</ecNumber>
    </recommendedName>
    <alternativeName>
        <fullName evidence="5">ATP-AMP transphosphorylase</fullName>
    </alternativeName>
    <alternativeName>
        <fullName evidence="5">ATP:AMP phosphotransferase</fullName>
    </alternativeName>
    <alternativeName>
        <fullName evidence="5">Adenylate monophosphate kinase</fullName>
    </alternativeName>
</protein>
<dbReference type="UniPathway" id="UPA00588">
    <property type="reaction ID" value="UER00649"/>
</dbReference>
<feature type="binding site" evidence="5">
    <location>
        <begin position="58"/>
        <end position="60"/>
    </location>
    <ligand>
        <name>AMP</name>
        <dbReference type="ChEBI" id="CHEBI:456215"/>
    </ligand>
</feature>
<comment type="function">
    <text evidence="5">Catalyzes the reversible transfer of the terminal phosphate group between ATP and AMP. Plays an important role in cellular energy homeostasis and in adenine nucleotide metabolism.</text>
</comment>
<evidence type="ECO:0000256" key="5">
    <source>
        <dbReference type="HAMAP-Rule" id="MF_00235"/>
    </source>
</evidence>
<dbReference type="InterPro" id="IPR036193">
    <property type="entry name" value="ADK_active_lid_dom_sf"/>
</dbReference>
<reference evidence="9 10" key="1">
    <citation type="journal article" date="2015" name="Nature">
        <title>rRNA introns, odd ribosomes, and small enigmatic genomes across a large radiation of phyla.</title>
        <authorList>
            <person name="Brown C.T."/>
            <person name="Hug L.A."/>
            <person name="Thomas B.C."/>
            <person name="Sharon I."/>
            <person name="Castelle C.J."/>
            <person name="Singh A."/>
            <person name="Wilkins M.J."/>
            <person name="Williams K.H."/>
            <person name="Banfield J.F."/>
        </authorList>
    </citation>
    <scope>NUCLEOTIDE SEQUENCE [LARGE SCALE GENOMIC DNA]</scope>
</reference>
<dbReference type="InterPro" id="IPR027417">
    <property type="entry name" value="P-loop_NTPase"/>
</dbReference>
<dbReference type="PRINTS" id="PR00094">
    <property type="entry name" value="ADENYLTKNASE"/>
</dbReference>
<comment type="similarity">
    <text evidence="5 6">Belongs to the adenylate kinase family.</text>
</comment>
<evidence type="ECO:0000256" key="2">
    <source>
        <dbReference type="ARBA" id="ARBA00022727"/>
    </source>
</evidence>
<dbReference type="Gene3D" id="3.40.50.300">
    <property type="entry name" value="P-loop containing nucleotide triphosphate hydrolases"/>
    <property type="match status" value="1"/>
</dbReference>
<dbReference type="PANTHER" id="PTHR23359">
    <property type="entry name" value="NUCLEOTIDE KINASE"/>
    <property type="match status" value="1"/>
</dbReference>
<dbReference type="Pfam" id="PF05191">
    <property type="entry name" value="ADK_lid"/>
    <property type="match status" value="1"/>
</dbReference>
<keyword evidence="3 5" id="KW-0547">Nucleotide-binding</keyword>
<feature type="region of interest" description="NMP" evidence="5">
    <location>
        <begin position="31"/>
        <end position="60"/>
    </location>
</feature>
<comment type="subunit">
    <text evidence="5 7">Monomer.</text>
</comment>
<dbReference type="GO" id="GO:0005737">
    <property type="term" value="C:cytoplasm"/>
    <property type="evidence" value="ECO:0007669"/>
    <property type="project" value="UniProtKB-SubCell"/>
</dbReference>
<feature type="domain" description="Adenylate kinase active site lid" evidence="8">
    <location>
        <begin position="128"/>
        <end position="163"/>
    </location>
</feature>